<feature type="compositionally biased region" description="Basic and acidic residues" evidence="1">
    <location>
        <begin position="25"/>
        <end position="36"/>
    </location>
</feature>
<dbReference type="WBParaSite" id="MCU_013026-RA">
    <property type="protein sequence ID" value="MCU_013026-RA"/>
    <property type="gene ID" value="MCU_013026"/>
</dbReference>
<reference evidence="2" key="1">
    <citation type="submission" date="2019-11" db="UniProtKB">
        <authorList>
            <consortium name="WormBaseParasite"/>
        </authorList>
    </citation>
    <scope>IDENTIFICATION</scope>
</reference>
<dbReference type="AlphaFoldDB" id="A0A5K3FZ90"/>
<organism evidence="2">
    <name type="scientific">Mesocestoides corti</name>
    <name type="common">Flatworm</name>
    <dbReference type="NCBI Taxonomy" id="53468"/>
    <lineage>
        <taxon>Eukaryota</taxon>
        <taxon>Metazoa</taxon>
        <taxon>Spiralia</taxon>
        <taxon>Lophotrochozoa</taxon>
        <taxon>Platyhelminthes</taxon>
        <taxon>Cestoda</taxon>
        <taxon>Eucestoda</taxon>
        <taxon>Cyclophyllidea</taxon>
        <taxon>Mesocestoididae</taxon>
        <taxon>Mesocestoides</taxon>
    </lineage>
</organism>
<proteinExistence type="predicted"/>
<feature type="region of interest" description="Disordered" evidence="1">
    <location>
        <begin position="1"/>
        <end position="36"/>
    </location>
</feature>
<name>A0A5K3FZ90_MESCO</name>
<protein>
    <submittedName>
        <fullName evidence="2">Pleckstrin homology domain containing, family H (With MyTH4 domain) member 2</fullName>
    </submittedName>
</protein>
<evidence type="ECO:0000313" key="2">
    <source>
        <dbReference type="WBParaSite" id="MCU_013026-RA"/>
    </source>
</evidence>
<evidence type="ECO:0000256" key="1">
    <source>
        <dbReference type="SAM" id="MobiDB-lite"/>
    </source>
</evidence>
<accession>A0A5K3FZ90</accession>
<sequence>SPSAEYPSPRTKKTGTTEQALLTNHEPEPHTRRRLSESSTLATPLLLYHFSTVSVSGWLDGNGKQRGRGLAESGVVQNFCELIRHHTSMEKWIQQKDLLTIGKEIPWVRRKAPFFLLLLTPCL</sequence>